<feature type="domain" description="BAR" evidence="8">
    <location>
        <begin position="61"/>
        <end position="280"/>
    </location>
</feature>
<organism evidence="9">
    <name type="scientific">Danio rerio</name>
    <name type="common">Zebrafish</name>
    <name type="synonym">Brachydanio rerio</name>
    <dbReference type="NCBI Taxonomy" id="7955"/>
    <lineage>
        <taxon>Eukaryota</taxon>
        <taxon>Metazoa</taxon>
        <taxon>Chordata</taxon>
        <taxon>Craniata</taxon>
        <taxon>Vertebrata</taxon>
        <taxon>Euteleostomi</taxon>
        <taxon>Actinopterygii</taxon>
        <taxon>Neopterygii</taxon>
        <taxon>Teleostei</taxon>
        <taxon>Ostariophysi</taxon>
        <taxon>Cypriniformes</taxon>
        <taxon>Danionidae</taxon>
        <taxon>Danioninae</taxon>
        <taxon>Danio</taxon>
    </lineage>
</organism>
<feature type="compositionally biased region" description="Polar residues" evidence="7">
    <location>
        <begin position="376"/>
        <end position="388"/>
    </location>
</feature>
<evidence type="ECO:0000256" key="7">
    <source>
        <dbReference type="SAM" id="MobiDB-lite"/>
    </source>
</evidence>
<dbReference type="InterPro" id="IPR027267">
    <property type="entry name" value="AH/BAR_dom_sf"/>
</dbReference>
<evidence type="ECO:0000259" key="8">
    <source>
        <dbReference type="PROSITE" id="PS51021"/>
    </source>
</evidence>
<feature type="compositionally biased region" description="Basic and acidic residues" evidence="7">
    <location>
        <begin position="321"/>
        <end position="333"/>
    </location>
</feature>
<keyword evidence="5" id="KW-0175">Coiled coil</keyword>
<feature type="compositionally biased region" description="Polar residues" evidence="7">
    <location>
        <begin position="406"/>
        <end position="416"/>
    </location>
</feature>
<dbReference type="InterPro" id="IPR003005">
    <property type="entry name" value="Amphiphysin"/>
</dbReference>
<evidence type="ECO:0000256" key="6">
    <source>
        <dbReference type="ARBA" id="ARBA00023136"/>
    </source>
</evidence>
<evidence type="ECO:0000256" key="1">
    <source>
        <dbReference type="ARBA" id="ARBA00004308"/>
    </source>
</evidence>
<evidence type="ECO:0000256" key="3">
    <source>
        <dbReference type="ARBA" id="ARBA00022443"/>
    </source>
</evidence>
<dbReference type="GO" id="GO:0002102">
    <property type="term" value="C:podosome"/>
    <property type="evidence" value="ECO:0000318"/>
    <property type="project" value="GO_Central"/>
</dbReference>
<evidence type="ECO:0000256" key="4">
    <source>
        <dbReference type="ARBA" id="ARBA00022490"/>
    </source>
</evidence>
<gene>
    <name evidence="9 10" type="primary">bin2a</name>
</gene>
<feature type="compositionally biased region" description="Basic and acidic residues" evidence="7">
    <location>
        <begin position="434"/>
        <end position="446"/>
    </location>
</feature>
<feature type="region of interest" description="Disordered" evidence="7">
    <location>
        <begin position="316"/>
        <end position="492"/>
    </location>
</feature>
<evidence type="ECO:0000313" key="9">
    <source>
        <dbReference type="Ensembl" id="ENSDARP00000141067"/>
    </source>
</evidence>
<dbReference type="GeneTree" id="ENSGT00950000182882"/>
<dbReference type="ExpressionAtlas" id="A0A0R4IVK5">
    <property type="expression patterns" value="baseline and differential"/>
</dbReference>
<accession>A0A0R4IVK5</accession>
<feature type="compositionally biased region" description="Basic and acidic residues" evidence="7">
    <location>
        <begin position="472"/>
        <end position="492"/>
    </location>
</feature>
<dbReference type="PANTHER" id="PTHR46514:SF1">
    <property type="entry name" value="BRIDGING INTEGRATOR 2"/>
    <property type="match status" value="1"/>
</dbReference>
<dbReference type="STRING" id="7955.ENSDARP00000019400"/>
<dbReference type="GeneID" id="492780"/>
<dbReference type="AlphaFoldDB" id="A0A0R4IVK5"/>
<dbReference type="GO" id="GO:0005543">
    <property type="term" value="F:phospholipid binding"/>
    <property type="evidence" value="ECO:0000318"/>
    <property type="project" value="GO_Central"/>
</dbReference>
<comment type="subcellular location">
    <subcellularLocation>
        <location evidence="2">Cytoplasm</location>
    </subcellularLocation>
    <subcellularLocation>
        <location evidence="1">Endomembrane system</location>
    </subcellularLocation>
</comment>
<evidence type="ECO:0000256" key="2">
    <source>
        <dbReference type="ARBA" id="ARBA00004496"/>
    </source>
</evidence>
<dbReference type="RefSeq" id="XP_073794441.1">
    <property type="nucleotide sequence ID" value="XM_073938340.1"/>
</dbReference>
<dbReference type="OMA" id="CKETMRT"/>
<dbReference type="GO" id="GO:0071800">
    <property type="term" value="P:podosome assembly"/>
    <property type="evidence" value="ECO:0000318"/>
    <property type="project" value="GO_Central"/>
</dbReference>
<dbReference type="PANTHER" id="PTHR46514">
    <property type="entry name" value="AMPHIPHYSIN"/>
    <property type="match status" value="1"/>
</dbReference>
<dbReference type="OrthoDB" id="446293at2759"/>
<protein>
    <submittedName>
        <fullName evidence="9">Bridging integrator 2a</fullName>
    </submittedName>
</protein>
<keyword evidence="4" id="KW-0963">Cytoplasm</keyword>
<dbReference type="SMART" id="SM00721">
    <property type="entry name" value="BAR"/>
    <property type="match status" value="1"/>
</dbReference>
<dbReference type="GO" id="GO:0005886">
    <property type="term" value="C:plasma membrane"/>
    <property type="evidence" value="ECO:0000318"/>
    <property type="project" value="GO_Central"/>
</dbReference>
<reference evidence="9" key="1">
    <citation type="journal article" date="2013" name="Nature">
        <title>The zebrafish reference genome sequence and its relationship to the human genome.</title>
        <authorList>
            <consortium name="Genome Reference Consortium Zebrafish"/>
            <person name="Howe K."/>
            <person name="Clark M.D."/>
            <person name="Torroja C.F."/>
            <person name="Torrance J."/>
            <person name="Berthelot C."/>
            <person name="Muffato M."/>
            <person name="Collins J.E."/>
            <person name="Humphray S."/>
            <person name="McLaren K."/>
            <person name="Matthews L."/>
            <person name="McLaren S."/>
            <person name="Sealy I."/>
            <person name="Caccamo M."/>
            <person name="Churcher C."/>
            <person name="Scott C."/>
            <person name="Barrett J.C."/>
            <person name="Koch R."/>
            <person name="Rauch G.J."/>
            <person name="White S."/>
            <person name="Chow W."/>
            <person name="Kilian B."/>
            <person name="Quintais L.T."/>
            <person name="Guerra-Assuncao J.A."/>
            <person name="Zhou Y."/>
            <person name="Gu Y."/>
            <person name="Yen J."/>
            <person name="Vogel J.H."/>
            <person name="Eyre T."/>
            <person name="Redmond S."/>
            <person name="Banerjee R."/>
            <person name="Chi J."/>
            <person name="Fu B."/>
            <person name="Langley E."/>
            <person name="Maguire S.F."/>
            <person name="Laird G.K."/>
            <person name="Lloyd D."/>
            <person name="Kenyon E."/>
            <person name="Donaldson S."/>
            <person name="Sehra H."/>
            <person name="Almeida-King J."/>
            <person name="Loveland J."/>
            <person name="Trevanion S."/>
            <person name="Jones M."/>
            <person name="Quail M."/>
            <person name="Willey D."/>
            <person name="Hunt A."/>
            <person name="Burton J."/>
            <person name="Sims S."/>
            <person name="McLay K."/>
            <person name="Plumb B."/>
            <person name="Davis J."/>
            <person name="Clee C."/>
            <person name="Oliver K."/>
            <person name="Clark R."/>
            <person name="Riddle C."/>
            <person name="Elliot D."/>
            <person name="Eliott D."/>
            <person name="Threadgold G."/>
            <person name="Harden G."/>
            <person name="Ware D."/>
            <person name="Begum S."/>
            <person name="Mortimore B."/>
            <person name="Mortimer B."/>
            <person name="Kerry G."/>
            <person name="Heath P."/>
            <person name="Phillimore B."/>
            <person name="Tracey A."/>
            <person name="Corby N."/>
            <person name="Dunn M."/>
            <person name="Johnson C."/>
            <person name="Wood J."/>
            <person name="Clark S."/>
            <person name="Pelan S."/>
            <person name="Griffiths G."/>
            <person name="Smith M."/>
            <person name="Glithero R."/>
            <person name="Howden P."/>
            <person name="Barker N."/>
            <person name="Lloyd C."/>
            <person name="Stevens C."/>
            <person name="Harley J."/>
            <person name="Holt K."/>
            <person name="Panagiotidis G."/>
            <person name="Lovell J."/>
            <person name="Beasley H."/>
            <person name="Henderson C."/>
            <person name="Gordon D."/>
            <person name="Auger K."/>
            <person name="Wright D."/>
            <person name="Collins J."/>
            <person name="Raisen C."/>
            <person name="Dyer L."/>
            <person name="Leung K."/>
            <person name="Robertson L."/>
            <person name="Ambridge K."/>
            <person name="Leongamornlert D."/>
            <person name="McGuire S."/>
            <person name="Gilderthorp R."/>
            <person name="Griffiths C."/>
            <person name="Manthravadi D."/>
            <person name="Nichol S."/>
            <person name="Barker G."/>
            <person name="Whitehead S."/>
            <person name="Kay M."/>
            <person name="Brown J."/>
            <person name="Murnane C."/>
            <person name="Gray E."/>
            <person name="Humphries M."/>
            <person name="Sycamore N."/>
            <person name="Barker D."/>
            <person name="Saunders D."/>
            <person name="Wallis J."/>
            <person name="Babbage A."/>
            <person name="Hammond S."/>
            <person name="Mashreghi-Mohammadi M."/>
            <person name="Barr L."/>
            <person name="Martin S."/>
            <person name="Wray P."/>
            <person name="Ellington A."/>
            <person name="Matthews N."/>
            <person name="Ellwood M."/>
            <person name="Woodmansey R."/>
            <person name="Clark G."/>
            <person name="Cooper J."/>
            <person name="Cooper J."/>
            <person name="Tromans A."/>
            <person name="Grafham D."/>
            <person name="Skuce C."/>
            <person name="Pandian R."/>
            <person name="Andrews R."/>
            <person name="Harrison E."/>
            <person name="Kimberley A."/>
            <person name="Garnett J."/>
            <person name="Fosker N."/>
            <person name="Hall R."/>
            <person name="Garner P."/>
            <person name="Kelly D."/>
            <person name="Bird C."/>
            <person name="Palmer S."/>
            <person name="Gehring I."/>
            <person name="Berger A."/>
            <person name="Dooley C.M."/>
            <person name="Ersan-Urun Z."/>
            <person name="Eser C."/>
            <person name="Geiger H."/>
            <person name="Geisler M."/>
            <person name="Karotki L."/>
            <person name="Kirn A."/>
            <person name="Konantz J."/>
            <person name="Konantz M."/>
            <person name="Oberlander M."/>
            <person name="Rudolph-Geiger S."/>
            <person name="Teucke M."/>
            <person name="Lanz C."/>
            <person name="Raddatz G."/>
            <person name="Osoegawa K."/>
            <person name="Zhu B."/>
            <person name="Rapp A."/>
            <person name="Widaa S."/>
            <person name="Langford C."/>
            <person name="Yang F."/>
            <person name="Schuster S.C."/>
            <person name="Carter N.P."/>
            <person name="Harrow J."/>
            <person name="Ning Z."/>
            <person name="Herrero J."/>
            <person name="Searle S.M."/>
            <person name="Enright A."/>
            <person name="Geisler R."/>
            <person name="Plasterk R.H."/>
            <person name="Lee C."/>
            <person name="Westerfield M."/>
            <person name="de Jong P.J."/>
            <person name="Zon L.I."/>
            <person name="Postlethwait J.H."/>
            <person name="Nusslein-Volhard C."/>
            <person name="Hubbard T.J."/>
            <person name="Roest Crollius H."/>
            <person name="Rogers J."/>
            <person name="Stemple D.L."/>
        </authorList>
    </citation>
    <scope>NUCLEOTIDE SEQUENCE [LARGE SCALE GENOMIC DNA]</scope>
    <source>
        <strain evidence="9">Tuebingen</strain>
    </source>
</reference>
<proteinExistence type="predicted"/>
<dbReference type="GO" id="GO:0005737">
    <property type="term" value="C:cytoplasm"/>
    <property type="evidence" value="ECO:0007669"/>
    <property type="project" value="UniProtKB-SubCell"/>
</dbReference>
<dbReference type="SMR" id="A0A0R4IVK5"/>
<dbReference type="GO" id="GO:0097320">
    <property type="term" value="P:plasma membrane tubulation"/>
    <property type="evidence" value="ECO:0000318"/>
    <property type="project" value="GO_Central"/>
</dbReference>
<evidence type="ECO:0000256" key="5">
    <source>
        <dbReference type="ARBA" id="ARBA00023054"/>
    </source>
</evidence>
<reference evidence="9" key="2">
    <citation type="submission" date="2015-11" db="UniProtKB">
        <authorList>
            <consortium name="Ensembl"/>
        </authorList>
    </citation>
    <scope>IDENTIFICATION</scope>
    <source>
        <strain evidence="9">Tuebingen</strain>
    </source>
</reference>
<evidence type="ECO:0000313" key="10">
    <source>
        <dbReference type="ZFIN" id="ZDB-GENE-041114-126"/>
    </source>
</evidence>
<name>A0A0R4IVK5_DANRE</name>
<dbReference type="FunFam" id="1.20.1270.60:FF:000013">
    <property type="entry name" value="Amphiphysin isoform 2"/>
    <property type="match status" value="1"/>
</dbReference>
<dbReference type="GO" id="GO:0012505">
    <property type="term" value="C:endomembrane system"/>
    <property type="evidence" value="ECO:0007669"/>
    <property type="project" value="UniProtKB-SubCell"/>
</dbReference>
<dbReference type="PROSITE" id="PS51021">
    <property type="entry name" value="BAR"/>
    <property type="match status" value="1"/>
</dbReference>
<dbReference type="SUPFAM" id="SSF103657">
    <property type="entry name" value="BAR/IMD domain-like"/>
    <property type="match status" value="1"/>
</dbReference>
<keyword evidence="6" id="KW-0472">Membrane</keyword>
<dbReference type="Pfam" id="PF03114">
    <property type="entry name" value="BAR"/>
    <property type="match status" value="1"/>
</dbReference>
<dbReference type="AGR" id="ZFIN:ZDB-GENE-041114-126"/>
<dbReference type="InterPro" id="IPR004148">
    <property type="entry name" value="BAR_dom"/>
</dbReference>
<dbReference type="PRINTS" id="PR01251">
    <property type="entry name" value="AMPHIPHYSIN"/>
</dbReference>
<accession>A0A8M3AN40</accession>
<keyword evidence="3" id="KW-0728">SH3 domain</keyword>
<feature type="compositionally biased region" description="Basic and acidic residues" evidence="7">
    <location>
        <begin position="389"/>
        <end position="405"/>
    </location>
</feature>
<dbReference type="GO" id="GO:0006911">
    <property type="term" value="P:phagocytosis, engulfment"/>
    <property type="evidence" value="ECO:0000318"/>
    <property type="project" value="GO_Central"/>
</dbReference>
<dbReference type="eggNOG" id="KOG3771">
    <property type="taxonomic scope" value="Eukaryota"/>
</dbReference>
<dbReference type="Gene3D" id="1.20.1270.60">
    <property type="entry name" value="Arfaptin homology (AH) domain/BAR domain"/>
    <property type="match status" value="1"/>
</dbReference>
<dbReference type="Bgee" id="ENSDARG00000003219">
    <property type="expression patterns" value="Expressed in intestine and 17 other cell types or tissues"/>
</dbReference>
<sequence length="492" mass="55925">MTVEKKKPRKARPYDLKGYRYSRTAQVKNMAESKASISSKGGANVLAKRVQKQFNRAQEKVLQRLGKSEETKDEHFEQCVMNLHMQQSDGYRIYKDLKAYLNAVTVMRDASSRLFQSLFDAYDDRWDGGQDLGEVVEGEDLLWKDYESKLHDQALITMESYMSQFPDVRDRVAKRNRKLVDYDSARHQLTGLQNAKKRDDIKIGKAEDEMNAAKVIFEDINRELKMELPILFDSRIGCYVTVFQAVCSLRETFYKEITKNNDVLQTVMKELSAQHPDQSFVVKNFNRSGSLKRRSFRDTLSPRSLKSFYDFHMTMNPRGSLRRDNSSSFRSDRPAYGTYSPTSPVPIYENVSGSKGAKDNPAKVDYPTEEEEEEGTSSNEPQVDGTNASEDKPVVEGKKDEKKESTQASNQDGQGESSEEDNNETELKTNSNSKNREQKPVEKDDGSSGVENGIHPDVKSDEQETDASCHALNKDERPPGEVKEGVKTEASK</sequence>
<dbReference type="EMBL" id="CR354542">
    <property type="status" value="NOT_ANNOTATED_CDS"/>
    <property type="molecule type" value="Genomic_DNA"/>
</dbReference>
<dbReference type="PaxDb" id="7955-ENSDARP00000019400"/>
<dbReference type="Ensembl" id="ENSDART00000162772.2">
    <property type="protein sequence ID" value="ENSDARP00000141067.1"/>
    <property type="gene ID" value="ENSDARG00000003219.8"/>
</dbReference>
<dbReference type="ZFIN" id="ZDB-GENE-041114-126">
    <property type="gene designation" value="bin2a"/>
</dbReference>